<evidence type="ECO:0000256" key="2">
    <source>
        <dbReference type="ARBA" id="ARBA00023125"/>
    </source>
</evidence>
<keyword evidence="3" id="KW-0804">Transcription</keyword>
<dbReference type="EMBL" id="JAPKFM010000013">
    <property type="protein sequence ID" value="MCX2965146.1"/>
    <property type="molecule type" value="Genomic_DNA"/>
</dbReference>
<dbReference type="AlphaFoldDB" id="A0A9X3D7H3"/>
<keyword evidence="6" id="KW-1185">Reference proteome</keyword>
<dbReference type="PROSITE" id="PS00622">
    <property type="entry name" value="HTH_LUXR_1"/>
    <property type="match status" value="1"/>
</dbReference>
<protein>
    <submittedName>
        <fullName evidence="5">LuxR C-terminal-related transcriptional regulator</fullName>
    </submittedName>
</protein>
<dbReference type="Proteomes" id="UP001143347">
    <property type="component" value="Unassembled WGS sequence"/>
</dbReference>
<accession>A0A9X3D7H3</accession>
<dbReference type="CDD" id="cd06170">
    <property type="entry name" value="LuxR_C_like"/>
    <property type="match status" value="1"/>
</dbReference>
<dbReference type="GO" id="GO:0006355">
    <property type="term" value="P:regulation of DNA-templated transcription"/>
    <property type="evidence" value="ECO:0007669"/>
    <property type="project" value="InterPro"/>
</dbReference>
<evidence type="ECO:0000256" key="3">
    <source>
        <dbReference type="ARBA" id="ARBA00023163"/>
    </source>
</evidence>
<evidence type="ECO:0000313" key="6">
    <source>
        <dbReference type="Proteomes" id="UP001143347"/>
    </source>
</evidence>
<feature type="domain" description="HTH luxR-type" evidence="4">
    <location>
        <begin position="294"/>
        <end position="359"/>
    </location>
</feature>
<dbReference type="InterPro" id="IPR000792">
    <property type="entry name" value="Tscrpt_reg_LuxR_C"/>
</dbReference>
<keyword evidence="2" id="KW-0238">DNA-binding</keyword>
<dbReference type="SUPFAM" id="SSF46894">
    <property type="entry name" value="C-terminal effector domain of the bipartite response regulators"/>
    <property type="match status" value="1"/>
</dbReference>
<dbReference type="RefSeq" id="WP_235722039.1">
    <property type="nucleotide sequence ID" value="NZ_JAPKFM010000013.1"/>
</dbReference>
<evidence type="ECO:0000259" key="4">
    <source>
        <dbReference type="PROSITE" id="PS50043"/>
    </source>
</evidence>
<dbReference type="GO" id="GO:0003677">
    <property type="term" value="F:DNA binding"/>
    <property type="evidence" value="ECO:0007669"/>
    <property type="project" value="UniProtKB-KW"/>
</dbReference>
<dbReference type="PROSITE" id="PS50043">
    <property type="entry name" value="HTH_LUXR_2"/>
    <property type="match status" value="1"/>
</dbReference>
<evidence type="ECO:0000256" key="1">
    <source>
        <dbReference type="ARBA" id="ARBA00023015"/>
    </source>
</evidence>
<dbReference type="InterPro" id="IPR016032">
    <property type="entry name" value="Sig_transdc_resp-reg_C-effctor"/>
</dbReference>
<dbReference type="PRINTS" id="PR00038">
    <property type="entry name" value="HTHLUXR"/>
</dbReference>
<comment type="caution">
    <text evidence="5">The sequence shown here is derived from an EMBL/GenBank/DDBJ whole genome shotgun (WGS) entry which is preliminary data.</text>
</comment>
<gene>
    <name evidence="5" type="ORF">OSB52_13690</name>
</gene>
<dbReference type="Gene3D" id="1.10.10.10">
    <property type="entry name" value="Winged helix-like DNA-binding domain superfamily/Winged helix DNA-binding domain"/>
    <property type="match status" value="1"/>
</dbReference>
<dbReference type="Pfam" id="PF00196">
    <property type="entry name" value="GerE"/>
    <property type="match status" value="1"/>
</dbReference>
<name>A0A9X3D7H3_9ACTN</name>
<dbReference type="SMART" id="SM00421">
    <property type="entry name" value="HTH_LUXR"/>
    <property type="match status" value="1"/>
</dbReference>
<sequence length="381" mass="41130">MRADLVARVERTCSRRQDAKGLRLAVLEHLRDEFAFDGYVWLLTDPQTSVGTSPLAAIPGLPWHRLPALITARYLATANRWTALTSSPRQVGRLSAATESELAGSQLWRTELAKLGVVDIASVVFADKHGYWGWLDLWRSNGRRAFDDADLELLAQIRSAVTHALRGCQARCFGDRVDGARAGPSVLVLAPDLSVRGQTAEAGRQLYRLNPPDPGPDGAPPDVPAIPAAAYNVAAQLVARERGVDARPSRARVHIAGLGWLTLQADRMTGPAPVDERDIAVTIEPSGFTDRREVFGRVHGLTRREVDVLESVLRGADTHAIAQELSVSEHTVNDHVKAILAKTGCPNRHGLVARVAGDLPADARVDEGILGRGDAPGRCAV</sequence>
<dbReference type="PANTHER" id="PTHR44688:SF16">
    <property type="entry name" value="DNA-BINDING TRANSCRIPTIONAL ACTIVATOR DEVR_DOSR"/>
    <property type="match status" value="1"/>
</dbReference>
<dbReference type="InterPro" id="IPR029016">
    <property type="entry name" value="GAF-like_dom_sf"/>
</dbReference>
<dbReference type="Gene3D" id="3.30.450.40">
    <property type="match status" value="1"/>
</dbReference>
<dbReference type="PANTHER" id="PTHR44688">
    <property type="entry name" value="DNA-BINDING TRANSCRIPTIONAL ACTIVATOR DEVR_DOSR"/>
    <property type="match status" value="1"/>
</dbReference>
<dbReference type="InterPro" id="IPR036388">
    <property type="entry name" value="WH-like_DNA-bd_sf"/>
</dbReference>
<keyword evidence="1" id="KW-0805">Transcription regulation</keyword>
<organism evidence="5 6">
    <name type="scientific">Gordonia aquimaris</name>
    <dbReference type="NCBI Taxonomy" id="2984863"/>
    <lineage>
        <taxon>Bacteria</taxon>
        <taxon>Bacillati</taxon>
        <taxon>Actinomycetota</taxon>
        <taxon>Actinomycetes</taxon>
        <taxon>Mycobacteriales</taxon>
        <taxon>Gordoniaceae</taxon>
        <taxon>Gordonia</taxon>
    </lineage>
</organism>
<proteinExistence type="predicted"/>
<reference evidence="5" key="1">
    <citation type="submission" date="2022-10" db="EMBL/GenBank/DDBJ databases">
        <title>WGS of marine actinomycetes from Thailand.</title>
        <authorList>
            <person name="Thawai C."/>
        </authorList>
    </citation>
    <scope>NUCLEOTIDE SEQUENCE</scope>
    <source>
        <strain evidence="5">SW21</strain>
    </source>
</reference>
<evidence type="ECO:0000313" key="5">
    <source>
        <dbReference type="EMBL" id="MCX2965146.1"/>
    </source>
</evidence>